<evidence type="ECO:0000313" key="4">
    <source>
        <dbReference type="Proteomes" id="UP000259273"/>
    </source>
</evidence>
<feature type="non-terminal residue" evidence="3">
    <location>
        <position position="1"/>
    </location>
</feature>
<feature type="region of interest" description="Disordered" evidence="1">
    <location>
        <begin position="203"/>
        <end position="235"/>
    </location>
</feature>
<sequence length="235" mass="28226">LGLNHNIPRQFALDQLEDFIFYWRERGEPSHAWENKFRQHVISCWRREQQSRAEAFRADQNPPLDNHWRPSRDALDIMLRSGIDPEFIDEATPEFILYWRERGDAPRELNSKFIQHIRIQWAKYTSSMRHSTEPRRIADDWQPDDDVFDILRLSHIDENFARELLPEFIIYWRDSNQAHTSWNSKFLQHVKFHWAKQHRIDQAGHNHDGQQGSPRTSRTRDSSLADDLNDTSWAD</sequence>
<dbReference type="Proteomes" id="UP000259273">
    <property type="component" value="Unassembled WGS sequence"/>
</dbReference>
<gene>
    <name evidence="3" type="ORF">DCP75_06370</name>
</gene>
<comment type="caution">
    <text evidence="3">The sequence shown here is derived from an EMBL/GenBank/DDBJ whole genome shotgun (WGS) entry which is preliminary data.</text>
</comment>
<feature type="domain" description="DnaT DNA-binding" evidence="2">
    <location>
        <begin position="136"/>
        <end position="198"/>
    </location>
</feature>
<evidence type="ECO:0000313" key="3">
    <source>
        <dbReference type="EMBL" id="HAN27334.1"/>
    </source>
</evidence>
<dbReference type="InterPro" id="IPR040480">
    <property type="entry name" value="DnaT_DNA_bind"/>
</dbReference>
<name>A0A3C1KLU7_9GAMM</name>
<evidence type="ECO:0000256" key="1">
    <source>
        <dbReference type="SAM" id="MobiDB-lite"/>
    </source>
</evidence>
<feature type="domain" description="DnaT DNA-binding" evidence="2">
    <location>
        <begin position="4"/>
        <end position="51"/>
    </location>
</feature>
<dbReference type="STRING" id="1121937.GCA_000423125_03324"/>
<dbReference type="Gene3D" id="1.10.8.1180">
    <property type="match status" value="3"/>
</dbReference>
<proteinExistence type="predicted"/>
<accession>A0A3C1KLU7</accession>
<organism evidence="3 4">
    <name type="scientific">Haliea salexigens</name>
    <dbReference type="NCBI Taxonomy" id="287487"/>
    <lineage>
        <taxon>Bacteria</taxon>
        <taxon>Pseudomonadati</taxon>
        <taxon>Pseudomonadota</taxon>
        <taxon>Gammaproteobacteria</taxon>
        <taxon>Cellvibrionales</taxon>
        <taxon>Halieaceae</taxon>
        <taxon>Haliea</taxon>
    </lineage>
</organism>
<dbReference type="Pfam" id="PF17948">
    <property type="entry name" value="DnaT"/>
    <property type="match status" value="3"/>
</dbReference>
<reference evidence="3 4" key="1">
    <citation type="journal article" date="2018" name="Nat. Biotechnol.">
        <title>A standardized bacterial taxonomy based on genome phylogeny substantially revises the tree of life.</title>
        <authorList>
            <person name="Parks D.H."/>
            <person name="Chuvochina M."/>
            <person name="Waite D.W."/>
            <person name="Rinke C."/>
            <person name="Skarshewski A."/>
            <person name="Chaumeil P.A."/>
            <person name="Hugenholtz P."/>
        </authorList>
    </citation>
    <scope>NUCLEOTIDE SEQUENCE [LARGE SCALE GENOMIC DNA]</scope>
    <source>
        <strain evidence="3">UBA9158</strain>
    </source>
</reference>
<feature type="domain" description="DnaT DNA-binding" evidence="2">
    <location>
        <begin position="63"/>
        <end position="127"/>
    </location>
</feature>
<dbReference type="EMBL" id="DMND01000088">
    <property type="protein sequence ID" value="HAN27334.1"/>
    <property type="molecule type" value="Genomic_DNA"/>
</dbReference>
<evidence type="ECO:0000259" key="2">
    <source>
        <dbReference type="Pfam" id="PF17948"/>
    </source>
</evidence>
<protein>
    <recommendedName>
        <fullName evidence="2">DnaT DNA-binding domain-containing protein</fullName>
    </recommendedName>
</protein>
<dbReference type="AlphaFoldDB" id="A0A3C1KLU7"/>